<dbReference type="SUPFAM" id="SSF161098">
    <property type="entry name" value="MetI-like"/>
    <property type="match status" value="1"/>
</dbReference>
<comment type="similarity">
    <text evidence="7">Belongs to the binding-protein-dependent transport system permease family.</text>
</comment>
<evidence type="ECO:0000256" key="6">
    <source>
        <dbReference type="ARBA" id="ARBA00023136"/>
    </source>
</evidence>
<dbReference type="InterPro" id="IPR035906">
    <property type="entry name" value="MetI-like_sf"/>
</dbReference>
<dbReference type="PROSITE" id="PS50928">
    <property type="entry name" value="ABC_TM1"/>
    <property type="match status" value="1"/>
</dbReference>
<dbReference type="CDD" id="cd06261">
    <property type="entry name" value="TM_PBP2"/>
    <property type="match status" value="1"/>
</dbReference>
<gene>
    <name evidence="9" type="ORF">EDC14_104519</name>
</gene>
<dbReference type="PANTHER" id="PTHR43005:SF1">
    <property type="entry name" value="SPERMIDINE_PUTRESCINE TRANSPORT SYSTEM PERMEASE PROTEIN"/>
    <property type="match status" value="1"/>
</dbReference>
<evidence type="ECO:0000256" key="3">
    <source>
        <dbReference type="ARBA" id="ARBA00022475"/>
    </source>
</evidence>
<dbReference type="RefSeq" id="WP_132017058.1">
    <property type="nucleotide sequence ID" value="NZ_SLUN01000045.1"/>
</dbReference>
<evidence type="ECO:0000256" key="5">
    <source>
        <dbReference type="ARBA" id="ARBA00022989"/>
    </source>
</evidence>
<name>A0A4R1QX50_HYDET</name>
<evidence type="ECO:0000313" key="9">
    <source>
        <dbReference type="EMBL" id="TCL57715.1"/>
    </source>
</evidence>
<evidence type="ECO:0000256" key="1">
    <source>
        <dbReference type="ARBA" id="ARBA00004651"/>
    </source>
</evidence>
<keyword evidence="5 7" id="KW-1133">Transmembrane helix</keyword>
<evidence type="ECO:0000256" key="4">
    <source>
        <dbReference type="ARBA" id="ARBA00022692"/>
    </source>
</evidence>
<dbReference type="Gene3D" id="1.10.3720.10">
    <property type="entry name" value="MetI-like"/>
    <property type="match status" value="1"/>
</dbReference>
<keyword evidence="6 7" id="KW-0472">Membrane</keyword>
<evidence type="ECO:0000256" key="7">
    <source>
        <dbReference type="RuleBase" id="RU363032"/>
    </source>
</evidence>
<keyword evidence="4 7" id="KW-0812">Transmembrane</keyword>
<evidence type="ECO:0000256" key="2">
    <source>
        <dbReference type="ARBA" id="ARBA00022448"/>
    </source>
</evidence>
<feature type="transmembrane region" description="Helical" evidence="7">
    <location>
        <begin position="260"/>
        <end position="280"/>
    </location>
</feature>
<dbReference type="OrthoDB" id="9788108at2"/>
<feature type="transmembrane region" description="Helical" evidence="7">
    <location>
        <begin position="71"/>
        <end position="90"/>
    </location>
</feature>
<dbReference type="EMBL" id="SLUN01000045">
    <property type="protein sequence ID" value="TCL57715.1"/>
    <property type="molecule type" value="Genomic_DNA"/>
</dbReference>
<organism evidence="9 10">
    <name type="scientific">Hydrogenispora ethanolica</name>
    <dbReference type="NCBI Taxonomy" id="1082276"/>
    <lineage>
        <taxon>Bacteria</taxon>
        <taxon>Bacillati</taxon>
        <taxon>Bacillota</taxon>
        <taxon>Hydrogenispora</taxon>
    </lineage>
</organism>
<protein>
    <submittedName>
        <fullName evidence="9">Carbohydrate ABC transporter membrane protein 1 (CUT1 family)</fullName>
    </submittedName>
</protein>
<comment type="subcellular location">
    <subcellularLocation>
        <location evidence="1 7">Cell membrane</location>
        <topology evidence="1 7">Multi-pass membrane protein</topology>
    </subcellularLocation>
</comment>
<proteinExistence type="inferred from homology"/>
<accession>A0A4R1QX50</accession>
<dbReference type="GO" id="GO:0055085">
    <property type="term" value="P:transmembrane transport"/>
    <property type="evidence" value="ECO:0007669"/>
    <property type="project" value="InterPro"/>
</dbReference>
<keyword evidence="3" id="KW-1003">Cell membrane</keyword>
<comment type="caution">
    <text evidence="9">The sequence shown here is derived from an EMBL/GenBank/DDBJ whole genome shotgun (WGS) entry which is preliminary data.</text>
</comment>
<dbReference type="Pfam" id="PF00528">
    <property type="entry name" value="BPD_transp_1"/>
    <property type="match status" value="1"/>
</dbReference>
<keyword evidence="10" id="KW-1185">Reference proteome</keyword>
<sequence length="286" mass="32291">MRSPMSDKMLALLLVLPASLVLFFVLLFPIVSTLTLSFGITFDKYDFTFHHYTRLFSDPEFWNSLKNTLTFVPLSVLGDFVLGLAVALLLNQTIRGKGFFRVLTILPWMIPSVVTAATWRWMYNPVSGIINAVLMQLGFIHEPILWLSTPSTAMFSIIVANIWRGFPYVMLVLLAGLQTIPHDIYEAGAIDGVNVWQRFYYLTLPNLKKSIAVVLALVTVWEFRQIDLVMTMTGGGPGTLTDVLVTTIYKQYFQFFQFEYASAIAIVMSVFMLVVSIPYIKGILAD</sequence>
<dbReference type="AlphaFoldDB" id="A0A4R1QX50"/>
<dbReference type="InterPro" id="IPR000515">
    <property type="entry name" value="MetI-like"/>
</dbReference>
<evidence type="ECO:0000259" key="8">
    <source>
        <dbReference type="PROSITE" id="PS50928"/>
    </source>
</evidence>
<dbReference type="Proteomes" id="UP000295008">
    <property type="component" value="Unassembled WGS sequence"/>
</dbReference>
<feature type="transmembrane region" description="Helical" evidence="7">
    <location>
        <begin position="102"/>
        <end position="123"/>
    </location>
</feature>
<reference evidence="9 10" key="1">
    <citation type="submission" date="2019-03" db="EMBL/GenBank/DDBJ databases">
        <title>Genomic Encyclopedia of Type Strains, Phase IV (KMG-IV): sequencing the most valuable type-strain genomes for metagenomic binning, comparative biology and taxonomic classification.</title>
        <authorList>
            <person name="Goeker M."/>
        </authorList>
    </citation>
    <scope>NUCLEOTIDE SEQUENCE [LARGE SCALE GENOMIC DNA]</scope>
    <source>
        <strain evidence="9 10">LX-B</strain>
    </source>
</reference>
<dbReference type="PANTHER" id="PTHR43005">
    <property type="entry name" value="BLR7065 PROTEIN"/>
    <property type="match status" value="1"/>
</dbReference>
<feature type="domain" description="ABC transmembrane type-1" evidence="8">
    <location>
        <begin position="65"/>
        <end position="279"/>
    </location>
</feature>
<keyword evidence="2 7" id="KW-0813">Transport</keyword>
<dbReference type="GO" id="GO:0005886">
    <property type="term" value="C:plasma membrane"/>
    <property type="evidence" value="ECO:0007669"/>
    <property type="project" value="UniProtKB-SubCell"/>
</dbReference>
<evidence type="ECO:0000313" key="10">
    <source>
        <dbReference type="Proteomes" id="UP000295008"/>
    </source>
</evidence>